<name>T1EQQ5_HELRO</name>
<dbReference type="InParanoid" id="T1EQQ5"/>
<evidence type="ECO:0000313" key="3">
    <source>
        <dbReference type="Proteomes" id="UP000015101"/>
    </source>
</evidence>
<evidence type="ECO:0000313" key="1">
    <source>
        <dbReference type="EMBL" id="ESO06611.1"/>
    </source>
</evidence>
<gene>
    <name evidence="2" type="primary">20198905</name>
    <name evidence="1" type="ORF">HELRODRAFT_160801</name>
</gene>
<dbReference type="GeneID" id="20198905"/>
<dbReference type="EMBL" id="KB096324">
    <property type="protein sequence ID" value="ESO06611.1"/>
    <property type="molecule type" value="Genomic_DNA"/>
</dbReference>
<reference evidence="2" key="3">
    <citation type="submission" date="2015-06" db="UniProtKB">
        <authorList>
            <consortium name="EnsemblMetazoa"/>
        </authorList>
    </citation>
    <scope>IDENTIFICATION</scope>
</reference>
<proteinExistence type="predicted"/>
<sequence>MSAALSSSSAADTDTICSTSTTSNVELGVMTVDGSRLNRQRSPARWKRKLFSYNSISEESPSLHLANDLQELSTTSCKKERVANDGNVPNFALTLLHNDMV</sequence>
<reference evidence="3" key="1">
    <citation type="submission" date="2012-12" db="EMBL/GenBank/DDBJ databases">
        <authorList>
            <person name="Hellsten U."/>
            <person name="Grimwood J."/>
            <person name="Chapman J.A."/>
            <person name="Shapiro H."/>
            <person name="Aerts A."/>
            <person name="Otillar R.P."/>
            <person name="Terry A.Y."/>
            <person name="Boore J.L."/>
            <person name="Simakov O."/>
            <person name="Marletaz F."/>
            <person name="Cho S.-J."/>
            <person name="Edsinger-Gonzales E."/>
            <person name="Havlak P."/>
            <person name="Kuo D.-H."/>
            <person name="Larsson T."/>
            <person name="Lv J."/>
            <person name="Arendt D."/>
            <person name="Savage R."/>
            <person name="Osoegawa K."/>
            <person name="de Jong P."/>
            <person name="Lindberg D.R."/>
            <person name="Seaver E.C."/>
            <person name="Weisblat D.A."/>
            <person name="Putnam N.H."/>
            <person name="Grigoriev I.V."/>
            <person name="Rokhsar D.S."/>
        </authorList>
    </citation>
    <scope>NUCLEOTIDE SEQUENCE</scope>
</reference>
<keyword evidence="3" id="KW-1185">Reference proteome</keyword>
<organism evidence="2 3">
    <name type="scientific">Helobdella robusta</name>
    <name type="common">Californian leech</name>
    <dbReference type="NCBI Taxonomy" id="6412"/>
    <lineage>
        <taxon>Eukaryota</taxon>
        <taxon>Metazoa</taxon>
        <taxon>Spiralia</taxon>
        <taxon>Lophotrochozoa</taxon>
        <taxon>Annelida</taxon>
        <taxon>Clitellata</taxon>
        <taxon>Hirudinea</taxon>
        <taxon>Rhynchobdellida</taxon>
        <taxon>Glossiphoniidae</taxon>
        <taxon>Helobdella</taxon>
    </lineage>
</organism>
<dbReference type="EnsemblMetazoa" id="HelroT160801">
    <property type="protein sequence ID" value="HelroP160801"/>
    <property type="gene ID" value="HelroG160801"/>
</dbReference>
<dbReference type="KEGG" id="hro:HELRODRAFT_160801"/>
<dbReference type="EMBL" id="AMQM01000655">
    <property type="status" value="NOT_ANNOTATED_CDS"/>
    <property type="molecule type" value="Genomic_DNA"/>
</dbReference>
<dbReference type="RefSeq" id="XP_009015979.1">
    <property type="nucleotide sequence ID" value="XM_009017731.1"/>
</dbReference>
<accession>T1EQQ5</accession>
<reference evidence="1 3" key="2">
    <citation type="journal article" date="2013" name="Nature">
        <title>Insights into bilaterian evolution from three spiralian genomes.</title>
        <authorList>
            <person name="Simakov O."/>
            <person name="Marletaz F."/>
            <person name="Cho S.J."/>
            <person name="Edsinger-Gonzales E."/>
            <person name="Havlak P."/>
            <person name="Hellsten U."/>
            <person name="Kuo D.H."/>
            <person name="Larsson T."/>
            <person name="Lv J."/>
            <person name="Arendt D."/>
            <person name="Savage R."/>
            <person name="Osoegawa K."/>
            <person name="de Jong P."/>
            <person name="Grimwood J."/>
            <person name="Chapman J.A."/>
            <person name="Shapiro H."/>
            <person name="Aerts A."/>
            <person name="Otillar R.P."/>
            <person name="Terry A.Y."/>
            <person name="Boore J.L."/>
            <person name="Grigoriev I.V."/>
            <person name="Lindberg D.R."/>
            <person name="Seaver E.C."/>
            <person name="Weisblat D.A."/>
            <person name="Putnam N.H."/>
            <person name="Rokhsar D.S."/>
        </authorList>
    </citation>
    <scope>NUCLEOTIDE SEQUENCE</scope>
</reference>
<evidence type="ECO:0000313" key="2">
    <source>
        <dbReference type="EnsemblMetazoa" id="HelroP160801"/>
    </source>
</evidence>
<dbReference type="CTD" id="20198905"/>
<dbReference type="AlphaFoldDB" id="T1EQQ5"/>
<protein>
    <submittedName>
        <fullName evidence="1 2">Uncharacterized protein</fullName>
    </submittedName>
</protein>
<dbReference type="HOGENOM" id="CLU_2294655_0_0_1"/>
<dbReference type="Proteomes" id="UP000015101">
    <property type="component" value="Unassembled WGS sequence"/>
</dbReference>